<keyword evidence="2" id="KW-0238">DNA-binding</keyword>
<dbReference type="SUPFAM" id="SSF46894">
    <property type="entry name" value="C-terminal effector domain of the bipartite response regulators"/>
    <property type="match status" value="1"/>
</dbReference>
<evidence type="ECO:0000313" key="6">
    <source>
        <dbReference type="EMBL" id="TSJ44068.1"/>
    </source>
</evidence>
<dbReference type="Pfam" id="PF00072">
    <property type="entry name" value="Response_reg"/>
    <property type="match status" value="1"/>
</dbReference>
<dbReference type="Gene3D" id="3.40.50.2300">
    <property type="match status" value="1"/>
</dbReference>
<feature type="modified residue" description="4-aspartylphosphate" evidence="3">
    <location>
        <position position="54"/>
    </location>
</feature>
<evidence type="ECO:0000256" key="1">
    <source>
        <dbReference type="ARBA" id="ARBA00022553"/>
    </source>
</evidence>
<evidence type="ECO:0000256" key="3">
    <source>
        <dbReference type="PROSITE-ProRule" id="PRU00169"/>
    </source>
</evidence>
<dbReference type="RefSeq" id="WP_144247632.1">
    <property type="nucleotide sequence ID" value="NZ_VLPK01000001.1"/>
</dbReference>
<dbReference type="PANTHER" id="PTHR43214:SF43">
    <property type="entry name" value="TWO-COMPONENT RESPONSE REGULATOR"/>
    <property type="match status" value="1"/>
</dbReference>
<reference evidence="6 7" key="1">
    <citation type="submission" date="2019-07" db="EMBL/GenBank/DDBJ databases">
        <authorList>
            <person name="Huq M.A."/>
        </authorList>
    </citation>
    <scope>NUCLEOTIDE SEQUENCE [LARGE SCALE GENOMIC DNA]</scope>
    <source>
        <strain evidence="6 7">MAH-19</strain>
    </source>
</reference>
<dbReference type="PANTHER" id="PTHR43214">
    <property type="entry name" value="TWO-COMPONENT RESPONSE REGULATOR"/>
    <property type="match status" value="1"/>
</dbReference>
<dbReference type="Pfam" id="PF00196">
    <property type="entry name" value="GerE"/>
    <property type="match status" value="1"/>
</dbReference>
<evidence type="ECO:0000256" key="2">
    <source>
        <dbReference type="ARBA" id="ARBA00023125"/>
    </source>
</evidence>
<dbReference type="GO" id="GO:0003677">
    <property type="term" value="F:DNA binding"/>
    <property type="evidence" value="ECO:0007669"/>
    <property type="project" value="UniProtKB-KW"/>
</dbReference>
<evidence type="ECO:0000313" key="7">
    <source>
        <dbReference type="Proteomes" id="UP000318733"/>
    </source>
</evidence>
<dbReference type="CDD" id="cd06170">
    <property type="entry name" value="LuxR_C_like"/>
    <property type="match status" value="1"/>
</dbReference>
<dbReference type="EMBL" id="VLPK01000001">
    <property type="protein sequence ID" value="TSJ44068.1"/>
    <property type="molecule type" value="Genomic_DNA"/>
</dbReference>
<dbReference type="AlphaFoldDB" id="A0A556MW85"/>
<dbReference type="PRINTS" id="PR00038">
    <property type="entry name" value="HTHLUXR"/>
</dbReference>
<dbReference type="Proteomes" id="UP000318733">
    <property type="component" value="Unassembled WGS sequence"/>
</dbReference>
<dbReference type="InterPro" id="IPR001789">
    <property type="entry name" value="Sig_transdc_resp-reg_receiver"/>
</dbReference>
<dbReference type="SMART" id="SM00421">
    <property type="entry name" value="HTH_LUXR"/>
    <property type="match status" value="1"/>
</dbReference>
<dbReference type="PROSITE" id="PS00622">
    <property type="entry name" value="HTH_LUXR_1"/>
    <property type="match status" value="1"/>
</dbReference>
<dbReference type="InterPro" id="IPR058245">
    <property type="entry name" value="NreC/VraR/RcsB-like_REC"/>
</dbReference>
<dbReference type="GO" id="GO:0006355">
    <property type="term" value="P:regulation of DNA-templated transcription"/>
    <property type="evidence" value="ECO:0007669"/>
    <property type="project" value="InterPro"/>
</dbReference>
<dbReference type="GO" id="GO:0000160">
    <property type="term" value="P:phosphorelay signal transduction system"/>
    <property type="evidence" value="ECO:0007669"/>
    <property type="project" value="InterPro"/>
</dbReference>
<dbReference type="PROSITE" id="PS50110">
    <property type="entry name" value="RESPONSE_REGULATORY"/>
    <property type="match status" value="1"/>
</dbReference>
<sequence>MIDILLADNQILTREGIKAMLADILDMNIAGNAMHFIELDELINKHQPRVIIFDPNYNQKFTVDHVKAIQAKYPATRILILSNRHDRTEVLQLIDLGIKNYVFKECSREELVRAIYSTAKGEQFFCKNTFETLFGNKLIAEKDDTLPQLSSRESELIRLIADGLTNKDIAERLFLSIHTIKTHRKNIIKKLGFTFKNTAELSALLQKY</sequence>
<comment type="caution">
    <text evidence="6">The sequence shown here is derived from an EMBL/GenBank/DDBJ whole genome shotgun (WGS) entry which is preliminary data.</text>
</comment>
<keyword evidence="7" id="KW-1185">Reference proteome</keyword>
<evidence type="ECO:0000259" key="4">
    <source>
        <dbReference type="PROSITE" id="PS50043"/>
    </source>
</evidence>
<keyword evidence="1 3" id="KW-0597">Phosphoprotein</keyword>
<dbReference type="CDD" id="cd17535">
    <property type="entry name" value="REC_NarL-like"/>
    <property type="match status" value="1"/>
</dbReference>
<dbReference type="InterPro" id="IPR039420">
    <property type="entry name" value="WalR-like"/>
</dbReference>
<proteinExistence type="predicted"/>
<dbReference type="InterPro" id="IPR000792">
    <property type="entry name" value="Tscrpt_reg_LuxR_C"/>
</dbReference>
<dbReference type="InterPro" id="IPR011006">
    <property type="entry name" value="CheY-like_superfamily"/>
</dbReference>
<evidence type="ECO:0000259" key="5">
    <source>
        <dbReference type="PROSITE" id="PS50110"/>
    </source>
</evidence>
<dbReference type="SUPFAM" id="SSF52172">
    <property type="entry name" value="CheY-like"/>
    <property type="match status" value="1"/>
</dbReference>
<protein>
    <submittedName>
        <fullName evidence="6">Response regulator transcription factor</fullName>
    </submittedName>
</protein>
<dbReference type="PROSITE" id="PS50043">
    <property type="entry name" value="HTH_LUXR_2"/>
    <property type="match status" value="1"/>
</dbReference>
<dbReference type="InterPro" id="IPR016032">
    <property type="entry name" value="Sig_transdc_resp-reg_C-effctor"/>
</dbReference>
<dbReference type="OrthoDB" id="965844at2"/>
<organism evidence="6 7">
    <name type="scientific">Mucilaginibacter corticis</name>
    <dbReference type="NCBI Taxonomy" id="2597670"/>
    <lineage>
        <taxon>Bacteria</taxon>
        <taxon>Pseudomonadati</taxon>
        <taxon>Bacteroidota</taxon>
        <taxon>Sphingobacteriia</taxon>
        <taxon>Sphingobacteriales</taxon>
        <taxon>Sphingobacteriaceae</taxon>
        <taxon>Mucilaginibacter</taxon>
    </lineage>
</organism>
<accession>A0A556MW85</accession>
<feature type="domain" description="Response regulatory" evidence="5">
    <location>
        <begin position="3"/>
        <end position="119"/>
    </location>
</feature>
<name>A0A556MW85_9SPHI</name>
<gene>
    <name evidence="6" type="ORF">FO440_07800</name>
</gene>
<feature type="domain" description="HTH luxR-type" evidence="4">
    <location>
        <begin position="142"/>
        <end position="208"/>
    </location>
</feature>